<feature type="region of interest" description="Disordered" evidence="1">
    <location>
        <begin position="61"/>
        <end position="81"/>
    </location>
</feature>
<gene>
    <name evidence="2" type="ORF">LMH87_000792</name>
</gene>
<comment type="caution">
    <text evidence="2">The sequence shown here is derived from an EMBL/GenBank/DDBJ whole genome shotgun (WGS) entry which is preliminary data.</text>
</comment>
<dbReference type="AlphaFoldDB" id="A0A9W8ULF5"/>
<dbReference type="Proteomes" id="UP001144673">
    <property type="component" value="Chromosome 6"/>
</dbReference>
<dbReference type="GeneID" id="80887951"/>
<dbReference type="EMBL" id="JAJHUN010000007">
    <property type="protein sequence ID" value="KAJ4155553.1"/>
    <property type="molecule type" value="Genomic_DNA"/>
</dbReference>
<evidence type="ECO:0000256" key="1">
    <source>
        <dbReference type="SAM" id="MobiDB-lite"/>
    </source>
</evidence>
<accession>A0A9W8ULF5</accession>
<evidence type="ECO:0000313" key="2">
    <source>
        <dbReference type="EMBL" id="KAJ4155553.1"/>
    </source>
</evidence>
<dbReference type="RefSeq" id="XP_056055677.1">
    <property type="nucleotide sequence ID" value="XM_056198759.1"/>
</dbReference>
<sequence>MDTALIRDLEGSAITIPLIRLVKKAERLCITIPVYRAMAPSARNAFRSSLLHLPASSCHDAAQTGHGREKARLSRQPRRAGQTSYPTQLCISKVCQCPCAKKKGFMYIQC</sequence>
<dbReference type="KEGG" id="amus:LMH87_000792"/>
<evidence type="ECO:0000313" key="3">
    <source>
        <dbReference type="Proteomes" id="UP001144673"/>
    </source>
</evidence>
<protein>
    <submittedName>
        <fullName evidence="2">Uncharacterized protein</fullName>
    </submittedName>
</protein>
<keyword evidence="3" id="KW-1185">Reference proteome</keyword>
<name>A0A9W8ULF5_AKAMU</name>
<organism evidence="2 3">
    <name type="scientific">Akanthomyces muscarius</name>
    <name type="common">Entomopathogenic fungus</name>
    <name type="synonym">Lecanicillium muscarium</name>
    <dbReference type="NCBI Taxonomy" id="2231603"/>
    <lineage>
        <taxon>Eukaryota</taxon>
        <taxon>Fungi</taxon>
        <taxon>Dikarya</taxon>
        <taxon>Ascomycota</taxon>
        <taxon>Pezizomycotina</taxon>
        <taxon>Sordariomycetes</taxon>
        <taxon>Hypocreomycetidae</taxon>
        <taxon>Hypocreales</taxon>
        <taxon>Cordycipitaceae</taxon>
        <taxon>Akanthomyces</taxon>
    </lineage>
</organism>
<reference evidence="2" key="1">
    <citation type="journal article" date="2023" name="Access Microbiol">
        <title>De-novo genome assembly for Akanthomyces muscarius, a biocontrol agent of insect agricultural pests.</title>
        <authorList>
            <person name="Erdos Z."/>
            <person name="Studholme D.J."/>
            <person name="Raymond B."/>
            <person name="Sharma M."/>
        </authorList>
    </citation>
    <scope>NUCLEOTIDE SEQUENCE</scope>
    <source>
        <strain evidence="2">Ve6</strain>
    </source>
</reference>
<proteinExistence type="predicted"/>